<proteinExistence type="predicted"/>
<dbReference type="HOGENOM" id="CLU_121382_0_0_5"/>
<dbReference type="GeneID" id="6137210"/>
<dbReference type="RefSeq" id="WP_012318188.1">
    <property type="nucleotide sequence ID" value="NC_010505.1"/>
</dbReference>
<dbReference type="GO" id="GO:0016747">
    <property type="term" value="F:acyltransferase activity, transferring groups other than amino-acyl groups"/>
    <property type="evidence" value="ECO:0007669"/>
    <property type="project" value="InterPro"/>
</dbReference>
<dbReference type="PATRIC" id="fig|426355.14.peg.1231"/>
<dbReference type="EMBL" id="CP001001">
    <property type="protein sequence ID" value="ACB23199.1"/>
    <property type="molecule type" value="Genomic_DNA"/>
</dbReference>
<dbReference type="Pfam" id="PF13302">
    <property type="entry name" value="Acetyltransf_3"/>
    <property type="match status" value="1"/>
</dbReference>
<evidence type="ECO:0000313" key="2">
    <source>
        <dbReference type="EMBL" id="ACB23199.1"/>
    </source>
</evidence>
<dbReference type="eggNOG" id="COG1670">
    <property type="taxonomic scope" value="Bacteria"/>
</dbReference>
<gene>
    <name evidence="2" type="ordered locus">Mrad2831_1192</name>
</gene>
<dbReference type="Proteomes" id="UP000006589">
    <property type="component" value="Chromosome"/>
</dbReference>
<dbReference type="KEGG" id="mrd:Mrad2831_1192"/>
<dbReference type="AlphaFoldDB" id="B1M214"/>
<reference evidence="2 3" key="1">
    <citation type="submission" date="2008-03" db="EMBL/GenBank/DDBJ databases">
        <title>Complete sequence of chromosome of Methylobacterium radiotolerans JCM 2831.</title>
        <authorList>
            <consortium name="US DOE Joint Genome Institute"/>
            <person name="Copeland A."/>
            <person name="Lucas S."/>
            <person name="Lapidus A."/>
            <person name="Glavina del Rio T."/>
            <person name="Dalin E."/>
            <person name="Tice H."/>
            <person name="Bruce D."/>
            <person name="Goodwin L."/>
            <person name="Pitluck S."/>
            <person name="Kiss H."/>
            <person name="Brettin T."/>
            <person name="Detter J.C."/>
            <person name="Han C."/>
            <person name="Kuske C.R."/>
            <person name="Schmutz J."/>
            <person name="Larimer F."/>
            <person name="Land M."/>
            <person name="Hauser L."/>
            <person name="Kyrpides N."/>
            <person name="Mikhailova N."/>
            <person name="Marx C.J."/>
            <person name="Richardson P."/>
        </authorList>
    </citation>
    <scope>NUCLEOTIDE SEQUENCE [LARGE SCALE GENOMIC DNA]</scope>
    <source>
        <strain evidence="3">ATCC 27329 / DSM 1819 / JCM 2831 / NBRC 15690 / NCIMB 10815 / 0-1</strain>
    </source>
</reference>
<dbReference type="InterPro" id="IPR016181">
    <property type="entry name" value="Acyl_CoA_acyltransferase"/>
</dbReference>
<dbReference type="STRING" id="426355.Mrad2831_1192"/>
<sequence length="197" mass="22445">MDSPRRDLSACGQLRALDPRARTHFRLVDVSDAAFIFDLRQDAAIGRYLNKPAPSVAEQAQWIEAYKSRERRGEDFYFVIMHEGRRRGLVRLYDIRSFEGRESFSWGSWIIPPPPVPGLASYSALAIYEIGFAGFGFDQSHFDVRKGNTKVLGFHTSTGARIVSEDAENVYFVFERDRYDRLLADKADAARHHGAIL</sequence>
<dbReference type="SUPFAM" id="SSF55729">
    <property type="entry name" value="Acyl-CoA N-acyltransferases (Nat)"/>
    <property type="match status" value="1"/>
</dbReference>
<dbReference type="OrthoDB" id="2049878at2"/>
<organism evidence="2 3">
    <name type="scientific">Methylobacterium radiotolerans (strain ATCC 27329 / DSM 1819 / JCM 2831 / NBRC 15690 / NCIMB 10815 / 0-1)</name>
    <dbReference type="NCBI Taxonomy" id="426355"/>
    <lineage>
        <taxon>Bacteria</taxon>
        <taxon>Pseudomonadati</taxon>
        <taxon>Pseudomonadota</taxon>
        <taxon>Alphaproteobacteria</taxon>
        <taxon>Hyphomicrobiales</taxon>
        <taxon>Methylobacteriaceae</taxon>
        <taxon>Methylobacterium</taxon>
    </lineage>
</organism>
<protein>
    <recommendedName>
        <fullName evidence="1">N-acetyltransferase domain-containing protein</fullName>
    </recommendedName>
</protein>
<feature type="domain" description="N-acetyltransferase" evidence="1">
    <location>
        <begin position="22"/>
        <end position="160"/>
    </location>
</feature>
<evidence type="ECO:0000259" key="1">
    <source>
        <dbReference type="Pfam" id="PF13302"/>
    </source>
</evidence>
<name>B1M214_METRJ</name>
<evidence type="ECO:0000313" key="3">
    <source>
        <dbReference type="Proteomes" id="UP000006589"/>
    </source>
</evidence>
<accession>B1M214</accession>
<dbReference type="Gene3D" id="3.40.630.30">
    <property type="match status" value="1"/>
</dbReference>
<dbReference type="InterPro" id="IPR000182">
    <property type="entry name" value="GNAT_dom"/>
</dbReference>